<keyword evidence="3" id="KW-1185">Reference proteome</keyword>
<reference evidence="2 3" key="1">
    <citation type="submission" date="2021-03" db="EMBL/GenBank/DDBJ databases">
        <title>Genomic Encyclopedia of Type Strains, Phase IV (KMG-IV): sequencing the most valuable type-strain genomes for metagenomic binning, comparative biology and taxonomic classification.</title>
        <authorList>
            <person name="Goeker M."/>
        </authorList>
    </citation>
    <scope>NUCLEOTIDE SEQUENCE [LARGE SCALE GENOMIC DNA]</scope>
    <source>
        <strain evidence="2 3">DSM 41954</strain>
    </source>
</reference>
<dbReference type="EMBL" id="JAGGLR010000001">
    <property type="protein sequence ID" value="MBP2059346.1"/>
    <property type="molecule type" value="Genomic_DNA"/>
</dbReference>
<dbReference type="Proteomes" id="UP000756710">
    <property type="component" value="Unassembled WGS sequence"/>
</dbReference>
<accession>A0ABS4MI30</accession>
<sequence>MSGVGGHALSASRTDHGRRKEFAGQGQVGSGPATP</sequence>
<name>A0ABS4MI30_9ACTN</name>
<evidence type="ECO:0000313" key="2">
    <source>
        <dbReference type="EMBL" id="MBP2059346.1"/>
    </source>
</evidence>
<feature type="compositionally biased region" description="Basic and acidic residues" evidence="1">
    <location>
        <begin position="13"/>
        <end position="22"/>
    </location>
</feature>
<gene>
    <name evidence="2" type="ORF">J2Z30_000342</name>
</gene>
<evidence type="ECO:0000256" key="1">
    <source>
        <dbReference type="SAM" id="MobiDB-lite"/>
    </source>
</evidence>
<feature type="region of interest" description="Disordered" evidence="1">
    <location>
        <begin position="1"/>
        <end position="35"/>
    </location>
</feature>
<comment type="caution">
    <text evidence="2">The sequence shown here is derived from an EMBL/GenBank/DDBJ whole genome shotgun (WGS) entry which is preliminary data.</text>
</comment>
<evidence type="ECO:0000313" key="3">
    <source>
        <dbReference type="Proteomes" id="UP000756710"/>
    </source>
</evidence>
<protein>
    <submittedName>
        <fullName evidence="2">Uncharacterized protein</fullName>
    </submittedName>
</protein>
<organism evidence="2 3">
    <name type="scientific">Streptomyces iranensis</name>
    <dbReference type="NCBI Taxonomy" id="576784"/>
    <lineage>
        <taxon>Bacteria</taxon>
        <taxon>Bacillati</taxon>
        <taxon>Actinomycetota</taxon>
        <taxon>Actinomycetes</taxon>
        <taxon>Kitasatosporales</taxon>
        <taxon>Streptomycetaceae</taxon>
        <taxon>Streptomyces</taxon>
        <taxon>Streptomyces violaceusniger group</taxon>
    </lineage>
</organism>
<proteinExistence type="predicted"/>